<dbReference type="CDD" id="cd01448">
    <property type="entry name" value="TST_Repeat_1"/>
    <property type="match status" value="1"/>
</dbReference>
<dbReference type="SUPFAM" id="SSF52821">
    <property type="entry name" value="Rhodanese/Cell cycle control phosphatase"/>
    <property type="match status" value="3"/>
</dbReference>
<evidence type="ECO:0000313" key="5">
    <source>
        <dbReference type="EMBL" id="GAA0742370.1"/>
    </source>
</evidence>
<evidence type="ECO:0000256" key="3">
    <source>
        <dbReference type="SAM" id="SignalP"/>
    </source>
</evidence>
<protein>
    <submittedName>
        <fullName evidence="5">Rhodanese-like domain-containing protein</fullName>
    </submittedName>
</protein>
<feature type="domain" description="Rhodanese" evidence="4">
    <location>
        <begin position="188"/>
        <end position="299"/>
    </location>
</feature>
<organism evidence="5 6">
    <name type="scientific">Clostridium oceanicum</name>
    <dbReference type="NCBI Taxonomy" id="1543"/>
    <lineage>
        <taxon>Bacteria</taxon>
        <taxon>Bacillati</taxon>
        <taxon>Bacillota</taxon>
        <taxon>Clostridia</taxon>
        <taxon>Eubacteriales</taxon>
        <taxon>Clostridiaceae</taxon>
        <taxon>Clostridium</taxon>
    </lineage>
</organism>
<dbReference type="PANTHER" id="PTHR11364:SF27">
    <property type="entry name" value="SULFURTRANSFERASE"/>
    <property type="match status" value="1"/>
</dbReference>
<dbReference type="SMART" id="SM00450">
    <property type="entry name" value="RHOD"/>
    <property type="match status" value="3"/>
</dbReference>
<dbReference type="Proteomes" id="UP001501510">
    <property type="component" value="Unassembled WGS sequence"/>
</dbReference>
<dbReference type="InterPro" id="IPR045078">
    <property type="entry name" value="TST/MPST-like"/>
</dbReference>
<evidence type="ECO:0000256" key="1">
    <source>
        <dbReference type="ARBA" id="ARBA00022679"/>
    </source>
</evidence>
<dbReference type="InterPro" id="IPR036873">
    <property type="entry name" value="Rhodanese-like_dom_sf"/>
</dbReference>
<sequence>MKITKKSICLAVVLITGLLTFSACSKKDAKKTEKENVSIQTISTDKVKDKMKDSSYVIVDTRINDAFNGWKLDGVKRGGHIEGAVDFSANWLKVKAENKDKTLDEALKTKKITSDKNIVLYDANGKDSKEVAKYLSDKGFKNLYTYDVKEWAKDESLPMKKYDDYQMIVPAKVVKDVIDGKTPETFKKDKKVKIVEVSWGEEKTSYAKGHVPTSFHVNTDIIEPPTKNPPQWMLASDDKLTKFAKDYGFTKDDAVIVTGEEPMAAYRLAVILRYMGVEDVRVLNGGLTAWKLAGYKAETESHKATKVKDFGAKIPVNGDLIDTIEEAKVGLSKPNEYTLVDNRTWDEHIGKITGYSYHKKKGRIPGSVYGYAGKGDSYSLDYYRNIDKTMRNKDEILALWKSQGIDTNKHLAFMCGSGWRAAEVLTYSNVMGLENTSLYSDGWIGWSNDPKNPVETGDPKKK</sequence>
<evidence type="ECO:0000313" key="6">
    <source>
        <dbReference type="Proteomes" id="UP001501510"/>
    </source>
</evidence>
<dbReference type="EMBL" id="BAAACG010000010">
    <property type="protein sequence ID" value="GAA0742370.1"/>
    <property type="molecule type" value="Genomic_DNA"/>
</dbReference>
<feature type="domain" description="Rhodanese" evidence="4">
    <location>
        <begin position="52"/>
        <end position="160"/>
    </location>
</feature>
<keyword evidence="2" id="KW-0677">Repeat</keyword>
<dbReference type="Pfam" id="PF00581">
    <property type="entry name" value="Rhodanese"/>
    <property type="match status" value="3"/>
</dbReference>
<dbReference type="RefSeq" id="WP_343761960.1">
    <property type="nucleotide sequence ID" value="NZ_BAAACG010000010.1"/>
</dbReference>
<name>A0ABP3UWA0_9CLOT</name>
<feature type="domain" description="Rhodanese" evidence="4">
    <location>
        <begin position="333"/>
        <end position="455"/>
    </location>
</feature>
<gene>
    <name evidence="5" type="ORF">GCM10008906_24790</name>
</gene>
<accession>A0ABP3UWA0</accession>
<evidence type="ECO:0000256" key="2">
    <source>
        <dbReference type="ARBA" id="ARBA00022737"/>
    </source>
</evidence>
<feature type="signal peptide" evidence="3">
    <location>
        <begin position="1"/>
        <end position="25"/>
    </location>
</feature>
<reference evidence="6" key="1">
    <citation type="journal article" date="2019" name="Int. J. Syst. Evol. Microbiol.">
        <title>The Global Catalogue of Microorganisms (GCM) 10K type strain sequencing project: providing services to taxonomists for standard genome sequencing and annotation.</title>
        <authorList>
            <consortium name="The Broad Institute Genomics Platform"/>
            <consortium name="The Broad Institute Genome Sequencing Center for Infectious Disease"/>
            <person name="Wu L."/>
            <person name="Ma J."/>
        </authorList>
    </citation>
    <scope>NUCLEOTIDE SEQUENCE [LARGE SCALE GENOMIC DNA]</scope>
    <source>
        <strain evidence="6">JCM 1407</strain>
    </source>
</reference>
<keyword evidence="6" id="KW-1185">Reference proteome</keyword>
<comment type="caution">
    <text evidence="5">The sequence shown here is derived from an EMBL/GenBank/DDBJ whole genome shotgun (WGS) entry which is preliminary data.</text>
</comment>
<dbReference type="InterPro" id="IPR001763">
    <property type="entry name" value="Rhodanese-like_dom"/>
</dbReference>
<dbReference type="PROSITE" id="PS50206">
    <property type="entry name" value="RHODANESE_3"/>
    <property type="match status" value="3"/>
</dbReference>
<keyword evidence="3" id="KW-0732">Signal</keyword>
<evidence type="ECO:0000259" key="4">
    <source>
        <dbReference type="PROSITE" id="PS50206"/>
    </source>
</evidence>
<dbReference type="PANTHER" id="PTHR11364">
    <property type="entry name" value="THIOSULFATE SULFERTANSFERASE"/>
    <property type="match status" value="1"/>
</dbReference>
<dbReference type="CDD" id="cd00158">
    <property type="entry name" value="RHOD"/>
    <property type="match status" value="1"/>
</dbReference>
<proteinExistence type="predicted"/>
<dbReference type="Gene3D" id="3.40.250.10">
    <property type="entry name" value="Rhodanese-like domain"/>
    <property type="match status" value="3"/>
</dbReference>
<dbReference type="PROSITE" id="PS51257">
    <property type="entry name" value="PROKAR_LIPOPROTEIN"/>
    <property type="match status" value="1"/>
</dbReference>
<feature type="chain" id="PRO_5045470558" evidence="3">
    <location>
        <begin position="26"/>
        <end position="462"/>
    </location>
</feature>
<keyword evidence="1" id="KW-0808">Transferase</keyword>